<gene>
    <name evidence="8" type="ORF">ACFOKA_02395</name>
</gene>
<dbReference type="PANTHER" id="PTHR43047:SF63">
    <property type="entry name" value="HISTIDINE KINASE"/>
    <property type="match status" value="1"/>
</dbReference>
<dbReference type="RefSeq" id="WP_194212690.1">
    <property type="nucleotide sequence ID" value="NZ_CP061205.1"/>
</dbReference>
<dbReference type="SMART" id="SM00388">
    <property type="entry name" value="HisKA"/>
    <property type="match status" value="1"/>
</dbReference>
<evidence type="ECO:0000256" key="6">
    <source>
        <dbReference type="SAM" id="Coils"/>
    </source>
</evidence>
<dbReference type="InterPro" id="IPR046342">
    <property type="entry name" value="CBS_dom_sf"/>
</dbReference>
<comment type="catalytic activity">
    <reaction evidence="1">
        <text>ATP + protein L-histidine = ADP + protein N-phospho-L-histidine.</text>
        <dbReference type="EC" id="2.7.13.3"/>
    </reaction>
</comment>
<dbReference type="SUPFAM" id="SSF54631">
    <property type="entry name" value="CBS-domain pair"/>
    <property type="match status" value="1"/>
</dbReference>
<dbReference type="Gene3D" id="1.10.287.130">
    <property type="match status" value="1"/>
</dbReference>
<dbReference type="PRINTS" id="PR00344">
    <property type="entry name" value="BCTRLSENSOR"/>
</dbReference>
<keyword evidence="9" id="KW-1185">Reference proteome</keyword>
<dbReference type="EMBL" id="JBHRSL010000002">
    <property type="protein sequence ID" value="MFC3050746.1"/>
    <property type="molecule type" value="Genomic_DNA"/>
</dbReference>
<dbReference type="CDD" id="cd00082">
    <property type="entry name" value="HisKA"/>
    <property type="match status" value="1"/>
</dbReference>
<proteinExistence type="predicted"/>
<accession>A0ABV7D0Q8</accession>
<keyword evidence="8" id="KW-0547">Nucleotide-binding</keyword>
<keyword evidence="3" id="KW-0597">Phosphoprotein</keyword>
<dbReference type="InterPro" id="IPR036097">
    <property type="entry name" value="HisK_dim/P_sf"/>
</dbReference>
<sequence>MKPVAIVSNPVRPVGPEATCGMVYERFTEDTSLVAIAVVERGRPIGLLKRLDFLTKLADRYGRPLYEAKPVTYLMDSNPAMVEETDCLDNINSILVSAEGEAMQHGFIVLDNGFYKGIGTATTVLKNNMALMEQRLQDLENAQVAAEAANRAKTQFLANMSHELRTPLNAVIGFSEFLLSEASRGRTVNDLKSYIEDIRLSGVHLLQVINSILDMSKIEAGAFELKEGYIYVDELLDQVTRLMEGMALTKGIQIKAYDIPSDSELCVDVQVIKQALMNLLSNAIKFSTDGSQVCIMFSQPSAEEIQFCVCDTGPGLSEADIAQVMKPFVQIEAEHNRRYEGSGLGLPLVKAFAEAHGGRLHLESSRGKGVQASIFLPSTRLQHSKALLFAI</sequence>
<dbReference type="PROSITE" id="PS50109">
    <property type="entry name" value="HIS_KIN"/>
    <property type="match status" value="1"/>
</dbReference>
<dbReference type="InterPro" id="IPR003661">
    <property type="entry name" value="HisK_dim/P_dom"/>
</dbReference>
<dbReference type="Pfam" id="PF02518">
    <property type="entry name" value="HATPase_c"/>
    <property type="match status" value="1"/>
</dbReference>
<comment type="caution">
    <text evidence="8">The sequence shown here is derived from an EMBL/GenBank/DDBJ whole genome shotgun (WGS) entry which is preliminary data.</text>
</comment>
<feature type="coiled-coil region" evidence="6">
    <location>
        <begin position="122"/>
        <end position="152"/>
    </location>
</feature>
<evidence type="ECO:0000313" key="8">
    <source>
        <dbReference type="EMBL" id="MFC3050746.1"/>
    </source>
</evidence>
<dbReference type="SMART" id="SM00387">
    <property type="entry name" value="HATPase_c"/>
    <property type="match status" value="1"/>
</dbReference>
<name>A0ABV7D0Q8_9PROT</name>
<dbReference type="Pfam" id="PF00512">
    <property type="entry name" value="HisKA"/>
    <property type="match status" value="1"/>
</dbReference>
<evidence type="ECO:0000256" key="5">
    <source>
        <dbReference type="ARBA" id="ARBA00022777"/>
    </source>
</evidence>
<organism evidence="8 9">
    <name type="scientific">Kordiimonas pumila</name>
    <dbReference type="NCBI Taxonomy" id="2161677"/>
    <lineage>
        <taxon>Bacteria</taxon>
        <taxon>Pseudomonadati</taxon>
        <taxon>Pseudomonadota</taxon>
        <taxon>Alphaproteobacteria</taxon>
        <taxon>Kordiimonadales</taxon>
        <taxon>Kordiimonadaceae</taxon>
        <taxon>Kordiimonas</taxon>
    </lineage>
</organism>
<dbReference type="Proteomes" id="UP001595444">
    <property type="component" value="Unassembled WGS sequence"/>
</dbReference>
<dbReference type="EC" id="2.7.13.3" evidence="2"/>
<keyword evidence="8" id="KW-0067">ATP-binding</keyword>
<evidence type="ECO:0000313" key="9">
    <source>
        <dbReference type="Proteomes" id="UP001595444"/>
    </source>
</evidence>
<protein>
    <recommendedName>
        <fullName evidence="2">histidine kinase</fullName>
        <ecNumber evidence="2">2.7.13.3</ecNumber>
    </recommendedName>
</protein>
<keyword evidence="4" id="KW-0808">Transferase</keyword>
<evidence type="ECO:0000256" key="2">
    <source>
        <dbReference type="ARBA" id="ARBA00012438"/>
    </source>
</evidence>
<evidence type="ECO:0000256" key="1">
    <source>
        <dbReference type="ARBA" id="ARBA00000085"/>
    </source>
</evidence>
<keyword evidence="6" id="KW-0175">Coiled coil</keyword>
<evidence type="ECO:0000256" key="3">
    <source>
        <dbReference type="ARBA" id="ARBA00022553"/>
    </source>
</evidence>
<dbReference type="PANTHER" id="PTHR43047">
    <property type="entry name" value="TWO-COMPONENT HISTIDINE PROTEIN KINASE"/>
    <property type="match status" value="1"/>
</dbReference>
<dbReference type="InterPro" id="IPR004358">
    <property type="entry name" value="Sig_transdc_His_kin-like_C"/>
</dbReference>
<dbReference type="InterPro" id="IPR003594">
    <property type="entry name" value="HATPase_dom"/>
</dbReference>
<evidence type="ECO:0000256" key="4">
    <source>
        <dbReference type="ARBA" id="ARBA00022679"/>
    </source>
</evidence>
<dbReference type="InterPro" id="IPR036890">
    <property type="entry name" value="HATPase_C_sf"/>
</dbReference>
<dbReference type="GO" id="GO:0005524">
    <property type="term" value="F:ATP binding"/>
    <property type="evidence" value="ECO:0007669"/>
    <property type="project" value="UniProtKB-KW"/>
</dbReference>
<dbReference type="SUPFAM" id="SSF55874">
    <property type="entry name" value="ATPase domain of HSP90 chaperone/DNA topoisomerase II/histidine kinase"/>
    <property type="match status" value="1"/>
</dbReference>
<reference evidence="9" key="1">
    <citation type="journal article" date="2019" name="Int. J. Syst. Evol. Microbiol.">
        <title>The Global Catalogue of Microorganisms (GCM) 10K type strain sequencing project: providing services to taxonomists for standard genome sequencing and annotation.</title>
        <authorList>
            <consortium name="The Broad Institute Genomics Platform"/>
            <consortium name="The Broad Institute Genome Sequencing Center for Infectious Disease"/>
            <person name="Wu L."/>
            <person name="Ma J."/>
        </authorList>
    </citation>
    <scope>NUCLEOTIDE SEQUENCE [LARGE SCALE GENOMIC DNA]</scope>
    <source>
        <strain evidence="9">KCTC 62164</strain>
    </source>
</reference>
<keyword evidence="5" id="KW-0418">Kinase</keyword>
<dbReference type="Gene3D" id="3.30.565.10">
    <property type="entry name" value="Histidine kinase-like ATPase, C-terminal domain"/>
    <property type="match status" value="1"/>
</dbReference>
<feature type="domain" description="Histidine kinase" evidence="7">
    <location>
        <begin position="159"/>
        <end position="380"/>
    </location>
</feature>
<dbReference type="SUPFAM" id="SSF47384">
    <property type="entry name" value="Homodimeric domain of signal transducing histidine kinase"/>
    <property type="match status" value="1"/>
</dbReference>
<evidence type="ECO:0000259" key="7">
    <source>
        <dbReference type="PROSITE" id="PS50109"/>
    </source>
</evidence>
<dbReference type="InterPro" id="IPR005467">
    <property type="entry name" value="His_kinase_dom"/>
</dbReference>